<reference evidence="1" key="1">
    <citation type="journal article" date="2019" name="BMC Genomics">
        <title>A new reference genome for Sorghum bicolor reveals high levels of sequence similarity between sweet and grain genotypes: implications for the genetics of sugar metabolism.</title>
        <authorList>
            <person name="Cooper E.A."/>
            <person name="Brenton Z.W."/>
            <person name="Flinn B.S."/>
            <person name="Jenkins J."/>
            <person name="Shu S."/>
            <person name="Flowers D."/>
            <person name="Luo F."/>
            <person name="Wang Y."/>
            <person name="Xia P."/>
            <person name="Barry K."/>
            <person name="Daum C."/>
            <person name="Lipzen A."/>
            <person name="Yoshinaga Y."/>
            <person name="Schmutz J."/>
            <person name="Saski C."/>
            <person name="Vermerris W."/>
            <person name="Kresovich S."/>
        </authorList>
    </citation>
    <scope>NUCLEOTIDE SEQUENCE</scope>
</reference>
<name>A0A921Q346_SORBI</name>
<gene>
    <name evidence="1" type="ORF">BDA96_10G156300</name>
</gene>
<comment type="caution">
    <text evidence="1">The sequence shown here is derived from an EMBL/GenBank/DDBJ whole genome shotgun (WGS) entry which is preliminary data.</text>
</comment>
<organism evidence="1 2">
    <name type="scientific">Sorghum bicolor</name>
    <name type="common">Sorghum</name>
    <name type="synonym">Sorghum vulgare</name>
    <dbReference type="NCBI Taxonomy" id="4558"/>
    <lineage>
        <taxon>Eukaryota</taxon>
        <taxon>Viridiplantae</taxon>
        <taxon>Streptophyta</taxon>
        <taxon>Embryophyta</taxon>
        <taxon>Tracheophyta</taxon>
        <taxon>Spermatophyta</taxon>
        <taxon>Magnoliopsida</taxon>
        <taxon>Liliopsida</taxon>
        <taxon>Poales</taxon>
        <taxon>Poaceae</taxon>
        <taxon>PACMAD clade</taxon>
        <taxon>Panicoideae</taxon>
        <taxon>Andropogonodae</taxon>
        <taxon>Andropogoneae</taxon>
        <taxon>Sorghinae</taxon>
        <taxon>Sorghum</taxon>
    </lineage>
</organism>
<dbReference type="PANTHER" id="PTHR33157">
    <property type="entry name" value="AUTONOMOUS TRANSPOSABLE ELEMENT EN-1 MOSAIC PROTEIN-RELATED"/>
    <property type="match status" value="1"/>
</dbReference>
<accession>A0A921Q346</accession>
<evidence type="ECO:0000313" key="1">
    <source>
        <dbReference type="EMBL" id="KAG0514051.1"/>
    </source>
</evidence>
<evidence type="ECO:0000313" key="2">
    <source>
        <dbReference type="Proteomes" id="UP000807115"/>
    </source>
</evidence>
<dbReference type="InterPro" id="IPR039266">
    <property type="entry name" value="EN-1/SPM"/>
</dbReference>
<dbReference type="Proteomes" id="UP000807115">
    <property type="component" value="Chromosome 10"/>
</dbReference>
<dbReference type="GO" id="GO:0032196">
    <property type="term" value="P:transposition"/>
    <property type="evidence" value="ECO:0007669"/>
    <property type="project" value="InterPro"/>
</dbReference>
<dbReference type="PANTHER" id="PTHR33157:SF8">
    <property type="entry name" value="OS11G0485000 PROTEIN"/>
    <property type="match status" value="1"/>
</dbReference>
<dbReference type="AlphaFoldDB" id="A0A921Q346"/>
<reference evidence="1" key="2">
    <citation type="submission" date="2020-10" db="EMBL/GenBank/DDBJ databases">
        <authorList>
            <person name="Cooper E.A."/>
            <person name="Brenton Z.W."/>
            <person name="Flinn B.S."/>
            <person name="Jenkins J."/>
            <person name="Shu S."/>
            <person name="Flowers D."/>
            <person name="Luo F."/>
            <person name="Wang Y."/>
            <person name="Xia P."/>
            <person name="Barry K."/>
            <person name="Daum C."/>
            <person name="Lipzen A."/>
            <person name="Yoshinaga Y."/>
            <person name="Schmutz J."/>
            <person name="Saski C."/>
            <person name="Vermerris W."/>
            <person name="Kresovich S."/>
        </authorList>
    </citation>
    <scope>NUCLEOTIDE SEQUENCE</scope>
</reference>
<protein>
    <submittedName>
        <fullName evidence="1">Uncharacterized protein</fullName>
    </submittedName>
</protein>
<dbReference type="EMBL" id="CM027689">
    <property type="protein sequence ID" value="KAG0514051.1"/>
    <property type="molecule type" value="Genomic_DNA"/>
</dbReference>
<sequence length="161" mass="18755">MYPNFVDTINRMKPVLTWEDFKKTTIARVSTSKRVLEEFWWHFKCLLEDRAEADVVLELKFKNMVPKILSEEKRAITKKLYKDGNMPLEDVDEYRNRWPTKEALISAKPRDFTPMKALKTGIDPEISGAWMHNHELNLGTNDGRLCNQNAANKWVSVGLLS</sequence>
<proteinExistence type="predicted"/>